<dbReference type="PANTHER" id="PTHR11384:SF67">
    <property type="entry name" value="ATP-BINDING CASSETTE SUB-FAMILY D MEMBER 1"/>
    <property type="match status" value="1"/>
</dbReference>
<evidence type="ECO:0000313" key="14">
    <source>
        <dbReference type="EMBL" id="KAA0175766.1"/>
    </source>
</evidence>
<dbReference type="CDD" id="cd03223">
    <property type="entry name" value="ABCD_peroxisomal_ALDP"/>
    <property type="match status" value="1"/>
</dbReference>
<dbReference type="PROSITE" id="PS50893">
    <property type="entry name" value="ABC_TRANSPORTER_2"/>
    <property type="match status" value="1"/>
</dbReference>
<dbReference type="EMBL" id="VLTL01000010">
    <property type="protein sequence ID" value="KAA0170862.1"/>
    <property type="molecule type" value="Genomic_DNA"/>
</dbReference>
<dbReference type="GO" id="GO:0015910">
    <property type="term" value="P:long-chain fatty acid import into peroxisome"/>
    <property type="evidence" value="ECO:0007669"/>
    <property type="project" value="TreeGrafter"/>
</dbReference>
<dbReference type="AlphaFoldDB" id="A0A5A8D6P2"/>
<dbReference type="Proteomes" id="UP000323011">
    <property type="component" value="Unassembled WGS sequence"/>
</dbReference>
<feature type="domain" description="ABC transporter" evidence="9">
    <location>
        <begin position="578"/>
        <end position="804"/>
    </location>
</feature>
<dbReference type="Proteomes" id="UP000324907">
    <property type="component" value="Unassembled WGS sequence"/>
</dbReference>
<dbReference type="GO" id="GO:0005524">
    <property type="term" value="F:ATP binding"/>
    <property type="evidence" value="ECO:0007669"/>
    <property type="project" value="UniProtKB-KW"/>
</dbReference>
<dbReference type="Proteomes" id="UP000322899">
    <property type="component" value="Unassembled WGS sequence"/>
</dbReference>
<dbReference type="Proteomes" id="UP000325113">
    <property type="component" value="Unassembled WGS sequence"/>
</dbReference>
<dbReference type="GO" id="GO:0005778">
    <property type="term" value="C:peroxisomal membrane"/>
    <property type="evidence" value="ECO:0007669"/>
    <property type="project" value="TreeGrafter"/>
</dbReference>
<organism evidence="12 18">
    <name type="scientific">Cafeteria roenbergensis</name>
    <name type="common">Marine flagellate</name>
    <dbReference type="NCBI Taxonomy" id="33653"/>
    <lineage>
        <taxon>Eukaryota</taxon>
        <taxon>Sar</taxon>
        <taxon>Stramenopiles</taxon>
        <taxon>Bigyra</taxon>
        <taxon>Opalozoa</taxon>
        <taxon>Bicosoecida</taxon>
        <taxon>Cafeteriaceae</taxon>
        <taxon>Cafeteria</taxon>
    </lineage>
</organism>
<reference evidence="15 16" key="1">
    <citation type="submission" date="2019-07" db="EMBL/GenBank/DDBJ databases">
        <title>Genomes of Cafeteria roenbergensis.</title>
        <authorList>
            <person name="Fischer M.G."/>
            <person name="Hackl T."/>
            <person name="Roman M."/>
        </authorList>
    </citation>
    <scope>NUCLEOTIDE SEQUENCE [LARGE SCALE GENOMIC DNA]</scope>
    <source>
        <strain evidence="11 16">BVI</strain>
        <strain evidence="12 18">Cflag</strain>
        <strain evidence="14 15">E4-10P</strain>
        <strain evidence="13 17">RCC970-E3</strain>
    </source>
</reference>
<gene>
    <name evidence="14" type="ORF">FNF27_02852</name>
    <name evidence="13" type="ORF">FNF28_01135</name>
    <name evidence="11" type="ORF">FNF29_03227</name>
    <name evidence="12" type="ORF">FNF31_03964</name>
</gene>
<dbReference type="Pfam" id="PF00005">
    <property type="entry name" value="ABC_tran"/>
    <property type="match status" value="1"/>
</dbReference>
<keyword evidence="6" id="KW-1133">Transmembrane helix</keyword>
<keyword evidence="7" id="KW-0472">Membrane</keyword>
<dbReference type="GO" id="GO:0007031">
    <property type="term" value="P:peroxisome organization"/>
    <property type="evidence" value="ECO:0007669"/>
    <property type="project" value="TreeGrafter"/>
</dbReference>
<evidence type="ECO:0000259" key="10">
    <source>
        <dbReference type="PROSITE" id="PS50929"/>
    </source>
</evidence>
<sequence length="814" mass="85797">MSLAPSRPAIGFVAGMALTALVIREVGNRTADVAVRTSRPSAPEPGTRRRTTGPEDDGRRSSSRTAAHERALFTARILRLLRICGGPAEIGIAAAIAGLLAARTAADLFVIRAQTSLEAAIVMGKPGAFGERMQNFVAAVLPISALNAVLKFALSELRTRARERLTHHLTQKWLQGRTFFLQSQDDRIAGVDQLITTDANNFARSVVDLYSNLAKPALDLVVFGNFLGASIGVGPPAGMLAYLGAAGAAMTWLRRPMSAFVANQARLEGEFRFVTSRVVNSSEMVAFMDGGERERTVVDGVFDLLAGHSRASAAFGAATSFVDDVVTKYGATAIGFTLLSRPFMPGPDGVLPVQRLAGSSKPLSQQAVSTAYYSSGRMLLNMSQAAGRLVSAGRELTRLSGHTSRVSELLEVLDDLESGHYWRTMAAGSRVSAMVVQEAAKDRAAAATGAAQTGAADPPAGASTAAGSAPATSSDGSLPSRTEPDRAAEPRTASATAVPTSSAASPGQASDFDRMPTAITTAVRARLRHVYGRLVVTGARSGLKMCRSKSIPGSFAATAFGDPDSPEAAPGSPASPTIRFEGCPVATPSGDVLLRSLTLEVPPGTNVLVAGPNGAGKSSMFRVLAGLWPLFGGTLVRPPLDELVYVPQSSFMPLGSLRDCVVYPLSPDEARDAGVTDDDVRAVLADVSLGHLVEREGLDTVRSWDEILSGGERQRLSFARVFLRKPAYAIVDEATSQVSVDVEAKLYQRCSDLGITLFSVSHRRSLWRFHAKILLLDGSGGYVFRAITEREQREAASSPGSEGDQGRGPVVFGS</sequence>
<keyword evidence="5" id="KW-0067">ATP-binding</keyword>
<keyword evidence="4" id="KW-0547">Nucleotide-binding</keyword>
<evidence type="ECO:0000313" key="11">
    <source>
        <dbReference type="EMBL" id="KAA0153410.1"/>
    </source>
</evidence>
<evidence type="ECO:0000256" key="2">
    <source>
        <dbReference type="ARBA" id="ARBA00022448"/>
    </source>
</evidence>
<evidence type="ECO:0000256" key="5">
    <source>
        <dbReference type="ARBA" id="ARBA00022840"/>
    </source>
</evidence>
<feature type="compositionally biased region" description="Low complexity" evidence="8">
    <location>
        <begin position="490"/>
        <end position="506"/>
    </location>
</feature>
<dbReference type="GO" id="GO:0140359">
    <property type="term" value="F:ABC-type transporter activity"/>
    <property type="evidence" value="ECO:0007669"/>
    <property type="project" value="InterPro"/>
</dbReference>
<dbReference type="GO" id="GO:0016887">
    <property type="term" value="F:ATP hydrolysis activity"/>
    <property type="evidence" value="ECO:0007669"/>
    <property type="project" value="InterPro"/>
</dbReference>
<evidence type="ECO:0000256" key="1">
    <source>
        <dbReference type="ARBA" id="ARBA00008575"/>
    </source>
</evidence>
<feature type="compositionally biased region" description="Basic and acidic residues" evidence="8">
    <location>
        <begin position="52"/>
        <end position="65"/>
    </location>
</feature>
<dbReference type="InterPro" id="IPR003439">
    <property type="entry name" value="ABC_transporter-like_ATP-bd"/>
</dbReference>
<evidence type="ECO:0008006" key="19">
    <source>
        <dbReference type="Google" id="ProtNLM"/>
    </source>
</evidence>
<evidence type="ECO:0000256" key="6">
    <source>
        <dbReference type="ARBA" id="ARBA00022989"/>
    </source>
</evidence>
<dbReference type="InterPro" id="IPR011527">
    <property type="entry name" value="ABC1_TM_dom"/>
</dbReference>
<evidence type="ECO:0000256" key="7">
    <source>
        <dbReference type="ARBA" id="ARBA00023136"/>
    </source>
</evidence>
<keyword evidence="16" id="KW-1185">Reference proteome</keyword>
<dbReference type="PANTHER" id="PTHR11384">
    <property type="entry name" value="ATP-BINDING CASSETTE, SUB-FAMILY D MEMBER"/>
    <property type="match status" value="1"/>
</dbReference>
<feature type="region of interest" description="Disordered" evidence="8">
    <location>
        <begin position="450"/>
        <end position="513"/>
    </location>
</feature>
<name>A0A5A8D6P2_CAFRO</name>
<evidence type="ECO:0000313" key="16">
    <source>
        <dbReference type="Proteomes" id="UP000323011"/>
    </source>
</evidence>
<dbReference type="InterPro" id="IPR017871">
    <property type="entry name" value="ABC_transporter-like_CS"/>
</dbReference>
<dbReference type="Gene3D" id="3.40.50.300">
    <property type="entry name" value="P-loop containing nucleotide triphosphate hydrolases"/>
    <property type="match status" value="1"/>
</dbReference>
<dbReference type="EMBL" id="VLTO01000012">
    <property type="protein sequence ID" value="KAA0175766.1"/>
    <property type="molecule type" value="Genomic_DNA"/>
</dbReference>
<dbReference type="OMA" id="GYLMASM"/>
<feature type="region of interest" description="Disordered" evidence="8">
    <location>
        <begin position="32"/>
        <end position="65"/>
    </location>
</feature>
<dbReference type="PROSITE" id="PS00211">
    <property type="entry name" value="ABC_TRANSPORTER_1"/>
    <property type="match status" value="1"/>
</dbReference>
<comment type="similarity">
    <text evidence="1">Belongs to the ABC transporter superfamily. ABCD family. Peroxisomal fatty acyl CoA transporter (TC 3.A.1.203) subfamily.</text>
</comment>
<keyword evidence="3" id="KW-0812">Transmembrane</keyword>
<feature type="compositionally biased region" description="Low complexity" evidence="8">
    <location>
        <begin position="450"/>
        <end position="477"/>
    </location>
</feature>
<comment type="caution">
    <text evidence="12">The sequence shown here is derived from an EMBL/GenBank/DDBJ whole genome shotgun (WGS) entry which is preliminary data.</text>
</comment>
<evidence type="ECO:0000313" key="12">
    <source>
        <dbReference type="EMBL" id="KAA0161123.1"/>
    </source>
</evidence>
<proteinExistence type="inferred from homology"/>
<accession>A0A5A8D6P2</accession>
<evidence type="ECO:0000313" key="15">
    <source>
        <dbReference type="Proteomes" id="UP000322899"/>
    </source>
</evidence>
<feature type="region of interest" description="Disordered" evidence="8">
    <location>
        <begin position="793"/>
        <end position="814"/>
    </location>
</feature>
<dbReference type="GO" id="GO:0005324">
    <property type="term" value="F:long-chain fatty acid transmembrane transporter activity"/>
    <property type="evidence" value="ECO:0007669"/>
    <property type="project" value="TreeGrafter"/>
</dbReference>
<evidence type="ECO:0000313" key="13">
    <source>
        <dbReference type="EMBL" id="KAA0170862.1"/>
    </source>
</evidence>
<dbReference type="GO" id="GO:0006635">
    <property type="term" value="P:fatty acid beta-oxidation"/>
    <property type="evidence" value="ECO:0007669"/>
    <property type="project" value="TreeGrafter"/>
</dbReference>
<dbReference type="InterPro" id="IPR050835">
    <property type="entry name" value="ABC_transporter_sub-D"/>
</dbReference>
<evidence type="ECO:0000256" key="4">
    <source>
        <dbReference type="ARBA" id="ARBA00022741"/>
    </source>
</evidence>
<evidence type="ECO:0000259" key="9">
    <source>
        <dbReference type="PROSITE" id="PS50893"/>
    </source>
</evidence>
<protein>
    <recommendedName>
        <fullName evidence="19">ABC transporter domain-containing protein</fullName>
    </recommendedName>
</protein>
<keyword evidence="2" id="KW-0813">Transport</keyword>
<dbReference type="InterPro" id="IPR027417">
    <property type="entry name" value="P-loop_NTPase"/>
</dbReference>
<evidence type="ECO:0000313" key="17">
    <source>
        <dbReference type="Proteomes" id="UP000324907"/>
    </source>
</evidence>
<dbReference type="EMBL" id="VLTN01000016">
    <property type="protein sequence ID" value="KAA0153410.1"/>
    <property type="molecule type" value="Genomic_DNA"/>
</dbReference>
<evidence type="ECO:0000256" key="8">
    <source>
        <dbReference type="SAM" id="MobiDB-lite"/>
    </source>
</evidence>
<dbReference type="GO" id="GO:0042760">
    <property type="term" value="P:very long-chain fatty acid catabolic process"/>
    <property type="evidence" value="ECO:0007669"/>
    <property type="project" value="TreeGrafter"/>
</dbReference>
<dbReference type="OrthoDB" id="422637at2759"/>
<evidence type="ECO:0000313" key="18">
    <source>
        <dbReference type="Proteomes" id="UP000325113"/>
    </source>
</evidence>
<dbReference type="SMART" id="SM00382">
    <property type="entry name" value="AAA"/>
    <property type="match status" value="1"/>
</dbReference>
<evidence type="ECO:0000256" key="3">
    <source>
        <dbReference type="ARBA" id="ARBA00022692"/>
    </source>
</evidence>
<dbReference type="InterPro" id="IPR003593">
    <property type="entry name" value="AAA+_ATPase"/>
</dbReference>
<dbReference type="PROSITE" id="PS50929">
    <property type="entry name" value="ABC_TM1F"/>
    <property type="match status" value="1"/>
</dbReference>
<dbReference type="SUPFAM" id="SSF52540">
    <property type="entry name" value="P-loop containing nucleoside triphosphate hydrolases"/>
    <property type="match status" value="1"/>
</dbReference>
<feature type="domain" description="ABC transmembrane type-1" evidence="10">
    <location>
        <begin position="136"/>
        <end position="327"/>
    </location>
</feature>
<dbReference type="Pfam" id="PF06472">
    <property type="entry name" value="ABC_membrane_2"/>
    <property type="match status" value="1"/>
</dbReference>
<dbReference type="EMBL" id="VLTM01000038">
    <property type="protein sequence ID" value="KAA0161123.1"/>
    <property type="molecule type" value="Genomic_DNA"/>
</dbReference>